<gene>
    <name evidence="3" type="ORF">IPJ48_14530</name>
</gene>
<dbReference type="Gene3D" id="2.70.70.10">
    <property type="entry name" value="Glucose Permease (Domain IIA)"/>
    <property type="match status" value="1"/>
</dbReference>
<evidence type="ECO:0000259" key="2">
    <source>
        <dbReference type="Pfam" id="PF01551"/>
    </source>
</evidence>
<feature type="domain" description="M23ase beta-sheet core" evidence="2">
    <location>
        <begin position="147"/>
        <end position="244"/>
    </location>
</feature>
<dbReference type="Pfam" id="PF01551">
    <property type="entry name" value="Peptidase_M23"/>
    <property type="match status" value="1"/>
</dbReference>
<feature type="chain" id="PRO_5038351337" evidence="1">
    <location>
        <begin position="20"/>
        <end position="298"/>
    </location>
</feature>
<sequence length="298" mass="32245">MRLAVTLWLLLACSLPAIAGGKTTYPFSVVTQRSSVGHEVVVRNSGPAPVSVRLTLANAENVSIQRALPVYAVVQPFSELLLLQIRPATPGRNHRFATQSTYKIGSIVAVPDPRAVYRLPYENGSSFFISQAAGGPITTHDGEDSRYAVDFTMPENTPVVAAREGVVIASESSHRLGGRNPALMSMANFVSILHADQTVATYAHLAPGGVRVRPGERVLAGTPIGYSGATGYTSGPHLHFVVQKLVRQNEGFAAVSLPLRFYVGDPPYVFEPRYQHWLTADYSSPGKAPLQVNDRRLR</sequence>
<dbReference type="EMBL" id="JADJNC010000025">
    <property type="protein sequence ID" value="MBK7424185.1"/>
    <property type="molecule type" value="Genomic_DNA"/>
</dbReference>
<organism evidence="3 4">
    <name type="scientific">Candidatus Propionivibrio dominans</name>
    <dbReference type="NCBI Taxonomy" id="2954373"/>
    <lineage>
        <taxon>Bacteria</taxon>
        <taxon>Pseudomonadati</taxon>
        <taxon>Pseudomonadota</taxon>
        <taxon>Betaproteobacteria</taxon>
        <taxon>Rhodocyclales</taxon>
        <taxon>Rhodocyclaceae</taxon>
        <taxon>Propionivibrio</taxon>
    </lineage>
</organism>
<keyword evidence="1" id="KW-0732">Signal</keyword>
<dbReference type="GO" id="GO:0004222">
    <property type="term" value="F:metalloendopeptidase activity"/>
    <property type="evidence" value="ECO:0007669"/>
    <property type="project" value="TreeGrafter"/>
</dbReference>
<dbReference type="SUPFAM" id="SSF51261">
    <property type="entry name" value="Duplicated hybrid motif"/>
    <property type="match status" value="1"/>
</dbReference>
<dbReference type="InterPro" id="IPR050570">
    <property type="entry name" value="Cell_wall_metabolism_enzyme"/>
</dbReference>
<feature type="signal peptide" evidence="1">
    <location>
        <begin position="1"/>
        <end position="19"/>
    </location>
</feature>
<evidence type="ECO:0000313" key="4">
    <source>
        <dbReference type="Proteomes" id="UP000886602"/>
    </source>
</evidence>
<dbReference type="PANTHER" id="PTHR21666:SF294">
    <property type="entry name" value="PEPTIDASE M23"/>
    <property type="match status" value="1"/>
</dbReference>
<accession>A0A9D7FFK0</accession>
<name>A0A9D7FFK0_9RHOO</name>
<evidence type="ECO:0000313" key="3">
    <source>
        <dbReference type="EMBL" id="MBK7424185.1"/>
    </source>
</evidence>
<reference evidence="3" key="1">
    <citation type="submission" date="2020-10" db="EMBL/GenBank/DDBJ databases">
        <title>Connecting structure to function with the recovery of over 1000 high-quality activated sludge metagenome-assembled genomes encoding full-length rRNA genes using long-read sequencing.</title>
        <authorList>
            <person name="Singleton C.M."/>
            <person name="Petriglieri F."/>
            <person name="Kristensen J.M."/>
            <person name="Kirkegaard R.H."/>
            <person name="Michaelsen T.Y."/>
            <person name="Andersen M.H."/>
            <person name="Karst S.M."/>
            <person name="Dueholm M.S."/>
            <person name="Nielsen P.H."/>
            <person name="Albertsen M."/>
        </authorList>
    </citation>
    <scope>NUCLEOTIDE SEQUENCE</scope>
    <source>
        <strain evidence="3">EsbW_18-Q3-R4-48_MAXAC.044</strain>
    </source>
</reference>
<comment type="caution">
    <text evidence="3">The sequence shown here is derived from an EMBL/GenBank/DDBJ whole genome shotgun (WGS) entry which is preliminary data.</text>
</comment>
<dbReference type="InterPro" id="IPR011055">
    <property type="entry name" value="Dup_hybrid_motif"/>
</dbReference>
<proteinExistence type="predicted"/>
<dbReference type="AlphaFoldDB" id="A0A9D7FFK0"/>
<dbReference type="PANTHER" id="PTHR21666">
    <property type="entry name" value="PEPTIDASE-RELATED"/>
    <property type="match status" value="1"/>
</dbReference>
<protein>
    <submittedName>
        <fullName evidence="3">M23 family metallopeptidase</fullName>
    </submittedName>
</protein>
<dbReference type="CDD" id="cd12797">
    <property type="entry name" value="M23_peptidase"/>
    <property type="match status" value="1"/>
</dbReference>
<evidence type="ECO:0000256" key="1">
    <source>
        <dbReference type="SAM" id="SignalP"/>
    </source>
</evidence>
<dbReference type="Proteomes" id="UP000886602">
    <property type="component" value="Unassembled WGS sequence"/>
</dbReference>
<dbReference type="InterPro" id="IPR016047">
    <property type="entry name" value="M23ase_b-sheet_dom"/>
</dbReference>